<evidence type="ECO:0000313" key="2">
    <source>
        <dbReference type="Proteomes" id="UP000526889"/>
    </source>
</evidence>
<proteinExistence type="predicted"/>
<organism evidence="1 2">
    <name type="scientific">Edolisoma coerulescens</name>
    <dbReference type="NCBI Taxonomy" id="2585810"/>
    <lineage>
        <taxon>Eukaryota</taxon>
        <taxon>Metazoa</taxon>
        <taxon>Chordata</taxon>
        <taxon>Craniata</taxon>
        <taxon>Vertebrata</taxon>
        <taxon>Euteleostomi</taxon>
        <taxon>Archelosauria</taxon>
        <taxon>Archosauria</taxon>
        <taxon>Dinosauria</taxon>
        <taxon>Saurischia</taxon>
        <taxon>Theropoda</taxon>
        <taxon>Coelurosauria</taxon>
        <taxon>Aves</taxon>
        <taxon>Neognathae</taxon>
        <taxon>Neoaves</taxon>
        <taxon>Telluraves</taxon>
        <taxon>Australaves</taxon>
        <taxon>Passeriformes</taxon>
        <taxon>Corvoidea</taxon>
        <taxon>Campephagidae</taxon>
        <taxon>Edolisoma</taxon>
    </lineage>
</organism>
<sequence>VELIGLCWHKNSGANPFQALEGLREYWNEPTKTNMGWKAPDGIYWICGKKAYSELPRKWKGSCTLGMIRPFFFTLPRSESNLLGAPL</sequence>
<protein>
    <submittedName>
        <fullName evidence="1">ENR1 protein</fullName>
    </submittedName>
</protein>
<keyword evidence="2" id="KW-1185">Reference proteome</keyword>
<gene>
    <name evidence="1" type="primary">Erv31_2</name>
    <name evidence="1" type="ORF">EDOCOE_R15669</name>
</gene>
<reference evidence="1 2" key="1">
    <citation type="submission" date="2019-09" db="EMBL/GenBank/DDBJ databases">
        <title>Bird 10,000 Genomes (B10K) Project - Family phase.</title>
        <authorList>
            <person name="Zhang G."/>
        </authorList>
    </citation>
    <scope>NUCLEOTIDE SEQUENCE [LARGE SCALE GENOMIC DNA]</scope>
    <source>
        <strain evidence="1">B10K-DU-001-25</strain>
        <tissue evidence="1">Muscle</tissue>
    </source>
</reference>
<name>A0A7K9NIJ0_9CORV</name>
<dbReference type="Proteomes" id="UP000526889">
    <property type="component" value="Unassembled WGS sequence"/>
</dbReference>
<evidence type="ECO:0000313" key="1">
    <source>
        <dbReference type="EMBL" id="NXH86636.1"/>
    </source>
</evidence>
<dbReference type="EMBL" id="VWZW01004275">
    <property type="protein sequence ID" value="NXH86636.1"/>
    <property type="molecule type" value="Genomic_DNA"/>
</dbReference>
<feature type="non-terminal residue" evidence="1">
    <location>
        <position position="87"/>
    </location>
</feature>
<accession>A0A7K9NIJ0</accession>
<dbReference type="AlphaFoldDB" id="A0A7K9NIJ0"/>
<feature type="non-terminal residue" evidence="1">
    <location>
        <position position="1"/>
    </location>
</feature>
<dbReference type="PANTHER" id="PTHR10424">
    <property type="entry name" value="VIRAL ENVELOPE PROTEIN"/>
    <property type="match status" value="1"/>
</dbReference>
<comment type="caution">
    <text evidence="1">The sequence shown here is derived from an EMBL/GenBank/DDBJ whole genome shotgun (WGS) entry which is preliminary data.</text>
</comment>
<dbReference type="InterPro" id="IPR018154">
    <property type="entry name" value="TLV/ENV_coat_polyprotein"/>
</dbReference>